<proteinExistence type="predicted"/>
<dbReference type="Pfam" id="PF13313">
    <property type="entry name" value="DUF4082"/>
    <property type="match status" value="1"/>
</dbReference>
<evidence type="ECO:0000256" key="1">
    <source>
        <dbReference type="SAM" id="SignalP"/>
    </source>
</evidence>
<accession>A0A6J4KRZ2</accession>
<organism evidence="3">
    <name type="scientific">uncultured Cytophagales bacterium</name>
    <dbReference type="NCBI Taxonomy" id="158755"/>
    <lineage>
        <taxon>Bacteria</taxon>
        <taxon>Pseudomonadati</taxon>
        <taxon>Bacteroidota</taxon>
        <taxon>Sphingobacteriia</taxon>
        <taxon>Sphingobacteriales</taxon>
        <taxon>environmental samples</taxon>
    </lineage>
</organism>
<name>A0A6J4KRZ2_9SPHI</name>
<gene>
    <name evidence="3" type="ORF">AVDCRST_MAG56-6390</name>
</gene>
<evidence type="ECO:0000259" key="2">
    <source>
        <dbReference type="Pfam" id="PF13313"/>
    </source>
</evidence>
<dbReference type="InterPro" id="IPR025141">
    <property type="entry name" value="DUF4082"/>
</dbReference>
<dbReference type="EMBL" id="CADCTQ010000530">
    <property type="protein sequence ID" value="CAA9313323.1"/>
    <property type="molecule type" value="Genomic_DNA"/>
</dbReference>
<keyword evidence="1" id="KW-0732">Signal</keyword>
<dbReference type="PROSITE" id="PS51257">
    <property type="entry name" value="PROKAR_LIPOPROTEIN"/>
    <property type="match status" value="1"/>
</dbReference>
<evidence type="ECO:0000313" key="3">
    <source>
        <dbReference type="EMBL" id="CAA9313323.1"/>
    </source>
</evidence>
<sequence length="186" mass="20285">MKTNLILLAAVLVALLSACNKEKASPEEQAVSSFLADSTTRISQGRYNNIEMGYRFYASRPGRITKIGTRLPEAGTYTVSLWDSDTQIMLAQETVEQTVANGLTLKNINPLAVLPNKKYVISVFYGTEPKAAHVIGSKGPSAMLPFTKGSITVVNAQFLNSRTSVFPLLNYNVVIYGYPELAFVAD</sequence>
<feature type="chain" id="PRO_5026807761" description="DUF4082 domain-containing protein" evidence="1">
    <location>
        <begin position="25"/>
        <end position="186"/>
    </location>
</feature>
<reference evidence="3" key="1">
    <citation type="submission" date="2020-02" db="EMBL/GenBank/DDBJ databases">
        <authorList>
            <person name="Meier V. D."/>
        </authorList>
    </citation>
    <scope>NUCLEOTIDE SEQUENCE</scope>
    <source>
        <strain evidence="3">AVDCRST_MAG56</strain>
    </source>
</reference>
<dbReference type="AlphaFoldDB" id="A0A6J4KRZ2"/>
<feature type="signal peptide" evidence="1">
    <location>
        <begin position="1"/>
        <end position="24"/>
    </location>
</feature>
<feature type="domain" description="DUF4082" evidence="2">
    <location>
        <begin position="40"/>
        <end position="171"/>
    </location>
</feature>
<protein>
    <recommendedName>
        <fullName evidence="2">DUF4082 domain-containing protein</fullName>
    </recommendedName>
</protein>